<keyword evidence="6" id="KW-1133">Transmembrane helix</keyword>
<protein>
    <recommendedName>
        <fullName evidence="2">histidine kinase</fullName>
        <ecNumber evidence="2">2.7.13.3</ecNumber>
    </recommendedName>
</protein>
<dbReference type="GO" id="GO:0000155">
    <property type="term" value="F:phosphorelay sensor kinase activity"/>
    <property type="evidence" value="ECO:0007669"/>
    <property type="project" value="InterPro"/>
</dbReference>
<dbReference type="PANTHER" id="PTHR43304">
    <property type="entry name" value="PHYTOCHROME-LIKE PROTEIN CPH1"/>
    <property type="match status" value="1"/>
</dbReference>
<evidence type="ECO:0000256" key="6">
    <source>
        <dbReference type="SAM" id="Phobius"/>
    </source>
</evidence>
<dbReference type="EC" id="2.7.13.3" evidence="2"/>
<keyword evidence="4" id="KW-0808">Transferase</keyword>
<dbReference type="EMBL" id="FSRA01000001">
    <property type="protein sequence ID" value="SIN72026.1"/>
    <property type="molecule type" value="Genomic_DNA"/>
</dbReference>
<dbReference type="InterPro" id="IPR001610">
    <property type="entry name" value="PAC"/>
</dbReference>
<reference evidence="10" key="1">
    <citation type="submission" date="2016-11" db="EMBL/GenBank/DDBJ databases">
        <authorList>
            <person name="Varghese N."/>
            <person name="Submissions S."/>
        </authorList>
    </citation>
    <scope>NUCLEOTIDE SEQUENCE [LARGE SCALE GENOMIC DNA]</scope>
    <source>
        <strain evidence="10">DSM 24787</strain>
    </source>
</reference>
<dbReference type="InterPro" id="IPR035965">
    <property type="entry name" value="PAS-like_dom_sf"/>
</dbReference>
<dbReference type="SMART" id="SM00086">
    <property type="entry name" value="PAC"/>
    <property type="match status" value="2"/>
</dbReference>
<proteinExistence type="predicted"/>
<organism evidence="9 10">
    <name type="scientific">Chitinophaga niabensis</name>
    <dbReference type="NCBI Taxonomy" id="536979"/>
    <lineage>
        <taxon>Bacteria</taxon>
        <taxon>Pseudomonadati</taxon>
        <taxon>Bacteroidota</taxon>
        <taxon>Chitinophagia</taxon>
        <taxon>Chitinophagales</taxon>
        <taxon>Chitinophagaceae</taxon>
        <taxon>Chitinophaga</taxon>
    </lineage>
</organism>
<dbReference type="Gene3D" id="3.30.450.20">
    <property type="entry name" value="PAS domain"/>
    <property type="match status" value="3"/>
</dbReference>
<keyword evidence="3" id="KW-0597">Phosphoprotein</keyword>
<comment type="catalytic activity">
    <reaction evidence="1">
        <text>ATP + protein L-histidine = ADP + protein N-phospho-L-histidine.</text>
        <dbReference type="EC" id="2.7.13.3"/>
    </reaction>
</comment>
<dbReference type="PROSITE" id="PS50113">
    <property type="entry name" value="PAC"/>
    <property type="match status" value="1"/>
</dbReference>
<dbReference type="CDD" id="cd00082">
    <property type="entry name" value="HisKA"/>
    <property type="match status" value="1"/>
</dbReference>
<gene>
    <name evidence="9" type="ORF">SAMN04488055_0920</name>
</gene>
<dbReference type="SMART" id="SM00091">
    <property type="entry name" value="PAS"/>
    <property type="match status" value="3"/>
</dbReference>
<dbReference type="PROSITE" id="PS50112">
    <property type="entry name" value="PAS"/>
    <property type="match status" value="1"/>
</dbReference>
<keyword evidence="6" id="KW-0812">Transmembrane</keyword>
<dbReference type="STRING" id="536979.SAMN04488055_0920"/>
<dbReference type="SUPFAM" id="SSF55785">
    <property type="entry name" value="PYP-like sensor domain (PAS domain)"/>
    <property type="match status" value="3"/>
</dbReference>
<evidence type="ECO:0000256" key="3">
    <source>
        <dbReference type="ARBA" id="ARBA00022553"/>
    </source>
</evidence>
<evidence type="ECO:0000256" key="5">
    <source>
        <dbReference type="ARBA" id="ARBA00022777"/>
    </source>
</evidence>
<name>A0A1N6DMQ4_9BACT</name>
<keyword evidence="6" id="KW-0472">Membrane</keyword>
<sequence>MINLFSPLRTVMIFIAFGIFWIFTTDSLLMWLFGPTSSRIWVGQHLKGVTFMLICGSLLYWLLKKYLTSLHHSENAYIRIFKESPHAMWIYNKKDLRILLVNDAAVNTYGYSRQEFLQMQMTDLDPKADGLQHVKKNGELVYVQVQSFGTSYKGKAAEVVSAMDVTDKYLADEALNQQEKLLNTIINSTDALIWAVNADKQFIAFNQAFHNTILKFTNTDIKLGDALSMVEGELEYQRWQKHYDRSLQGETLVIEDARELQGIGLSWSEVTFTPIVMEGDIIGVACFARNITERKQQEIRLKKAVERYEIVSLATNDVIWDWDLATNKVLWNSNLQLLFGHDTSNEDISWWKKMVHPDDYARAVFSLEEVIRTRLTQWEVEYRFMNAWGEYRYVSDRGYVIYNEEGLPYRVIGAMQDIDEKKKFVEDLKKVAHMSSHGMRRPVASMLGLVGLMNKENLADPDNAPLLVHVEKLAQEMDEILHDVADKCNTIFMEVQKE</sequence>
<evidence type="ECO:0000256" key="2">
    <source>
        <dbReference type="ARBA" id="ARBA00012438"/>
    </source>
</evidence>
<feature type="domain" description="PAS" evidence="7">
    <location>
        <begin position="73"/>
        <end position="117"/>
    </location>
</feature>
<evidence type="ECO:0000256" key="1">
    <source>
        <dbReference type="ARBA" id="ARBA00000085"/>
    </source>
</evidence>
<feature type="domain" description="PAC" evidence="8">
    <location>
        <begin position="378"/>
        <end position="430"/>
    </location>
</feature>
<dbReference type="InterPro" id="IPR052162">
    <property type="entry name" value="Sensor_kinase/Photoreceptor"/>
</dbReference>
<evidence type="ECO:0000256" key="4">
    <source>
        <dbReference type="ARBA" id="ARBA00022679"/>
    </source>
</evidence>
<keyword evidence="5" id="KW-0418">Kinase</keyword>
<dbReference type="Pfam" id="PF08447">
    <property type="entry name" value="PAS_3"/>
    <property type="match status" value="1"/>
</dbReference>
<dbReference type="InterPro" id="IPR003661">
    <property type="entry name" value="HisK_dim/P_dom"/>
</dbReference>
<dbReference type="AlphaFoldDB" id="A0A1N6DMQ4"/>
<dbReference type="Pfam" id="PF08448">
    <property type="entry name" value="PAS_4"/>
    <property type="match status" value="1"/>
</dbReference>
<dbReference type="PANTHER" id="PTHR43304:SF1">
    <property type="entry name" value="PAC DOMAIN-CONTAINING PROTEIN"/>
    <property type="match status" value="1"/>
</dbReference>
<evidence type="ECO:0000313" key="10">
    <source>
        <dbReference type="Proteomes" id="UP000185003"/>
    </source>
</evidence>
<accession>A0A1N6DMQ4</accession>
<evidence type="ECO:0000259" key="8">
    <source>
        <dbReference type="PROSITE" id="PS50113"/>
    </source>
</evidence>
<evidence type="ECO:0000259" key="7">
    <source>
        <dbReference type="PROSITE" id="PS50112"/>
    </source>
</evidence>
<dbReference type="Pfam" id="PF13426">
    <property type="entry name" value="PAS_9"/>
    <property type="match status" value="1"/>
</dbReference>
<dbReference type="InterPro" id="IPR000700">
    <property type="entry name" value="PAS-assoc_C"/>
</dbReference>
<dbReference type="NCBIfam" id="TIGR00229">
    <property type="entry name" value="sensory_box"/>
    <property type="match status" value="1"/>
</dbReference>
<evidence type="ECO:0000313" key="9">
    <source>
        <dbReference type="EMBL" id="SIN72026.1"/>
    </source>
</evidence>
<dbReference type="InterPro" id="IPR013655">
    <property type="entry name" value="PAS_fold_3"/>
</dbReference>
<dbReference type="InterPro" id="IPR000014">
    <property type="entry name" value="PAS"/>
</dbReference>
<dbReference type="RefSeq" id="WP_084185399.1">
    <property type="nucleotide sequence ID" value="NZ_FSRA01000001.1"/>
</dbReference>
<dbReference type="Proteomes" id="UP000185003">
    <property type="component" value="Unassembled WGS sequence"/>
</dbReference>
<feature type="transmembrane region" description="Helical" evidence="6">
    <location>
        <begin position="12"/>
        <end position="33"/>
    </location>
</feature>
<dbReference type="InterPro" id="IPR013656">
    <property type="entry name" value="PAS_4"/>
</dbReference>
<feature type="transmembrane region" description="Helical" evidence="6">
    <location>
        <begin position="45"/>
        <end position="63"/>
    </location>
</feature>
<dbReference type="CDD" id="cd00130">
    <property type="entry name" value="PAS"/>
    <property type="match status" value="2"/>
</dbReference>
<dbReference type="OrthoDB" id="9124519at2"/>
<keyword evidence="10" id="KW-1185">Reference proteome</keyword>